<dbReference type="InterPro" id="IPR000160">
    <property type="entry name" value="GGDEF_dom"/>
</dbReference>
<dbReference type="EMBL" id="BDQX01000138">
    <property type="protein sequence ID" value="GBG08127.1"/>
    <property type="molecule type" value="Genomic_DNA"/>
</dbReference>
<keyword evidence="2" id="KW-0812">Transmembrane</keyword>
<dbReference type="AlphaFoldDB" id="A0A2R5ENI6"/>
<dbReference type="GO" id="GO:0005886">
    <property type="term" value="C:plasma membrane"/>
    <property type="evidence" value="ECO:0007669"/>
    <property type="project" value="TreeGrafter"/>
</dbReference>
<dbReference type="GO" id="GO:0052621">
    <property type="term" value="F:diguanylate cyclase activity"/>
    <property type="evidence" value="ECO:0007669"/>
    <property type="project" value="TreeGrafter"/>
</dbReference>
<dbReference type="SMART" id="SM00267">
    <property type="entry name" value="GGDEF"/>
    <property type="match status" value="1"/>
</dbReference>
<dbReference type="GO" id="GO:1902201">
    <property type="term" value="P:negative regulation of bacterial-type flagellum-dependent cell motility"/>
    <property type="evidence" value="ECO:0007669"/>
    <property type="project" value="TreeGrafter"/>
</dbReference>
<dbReference type="NCBIfam" id="TIGR00254">
    <property type="entry name" value="GGDEF"/>
    <property type="match status" value="1"/>
</dbReference>
<evidence type="ECO:0000313" key="4">
    <source>
        <dbReference type="EMBL" id="GBG08127.1"/>
    </source>
</evidence>
<gene>
    <name evidence="4" type="ORF">PAT3040_02695</name>
</gene>
<reference evidence="4 5" key="1">
    <citation type="submission" date="2017-08" db="EMBL/GenBank/DDBJ databases">
        <title>Substantial Increase in Enzyme Production by Combined Drug-Resistance Mutations in Paenibacillus agaridevorans.</title>
        <authorList>
            <person name="Tanaka Y."/>
            <person name="Funane K."/>
            <person name="Hosaka T."/>
            <person name="Shiwa Y."/>
            <person name="Fujita N."/>
            <person name="Miyazaki T."/>
            <person name="Yoshikawa H."/>
            <person name="Murakami K."/>
            <person name="Kasahara K."/>
            <person name="Inaoka T."/>
            <person name="Hiraga Y."/>
            <person name="Ochi K."/>
        </authorList>
    </citation>
    <scope>NUCLEOTIDE SEQUENCE [LARGE SCALE GENOMIC DNA]</scope>
    <source>
        <strain evidence="4 5">T-3040</strain>
    </source>
</reference>
<feature type="domain" description="GGDEF" evidence="3">
    <location>
        <begin position="345"/>
        <end position="488"/>
    </location>
</feature>
<sequence>MLGVGWLVFILYLSGQSYVIRKSRMLVLAIPAFLSVAVVCWNPAGMFLQINNELGPVKQLQHGPLYWVMIGQLLLYLSVSLILLIHKLRMKDESTRQRQMVRTALIGLFMLAFFAIGDLLVNIYFIDLLNNYIPLISIGLTTTAVYIVNAISRNRVFDIIGIVQRDVMNTMSTGILVMDENDVILEINKMLQPILKLRIGDFFQPFSLAAQFKDEPARQLLALFESQRMRPMERLEVELNINFNDICYVVVQSAPILDGKKRIIGRVLTFQDVTELRMLVEETNSQNELLQQRNKELLVMQDELSQANRKLEQMAITDGLTGCFNRRYLLQQLESEIVSNIRYGIPFSLFIFDLDHFKMINDRFGHLAGDEVLCSTVQAVRRVLRPTDVLARFGGEEFTVYLPHTNREQADLIAEQVKMTVEQNKVPSGIGDGVVSVTISMGVRTIDRFDLDNLTDPKSYLRELMAEADAALYEAKYSGRNRIVKSKLA</sequence>
<protein>
    <submittedName>
        <fullName evidence="4">GGDEF domain-containing protein</fullName>
    </submittedName>
</protein>
<organism evidence="4 5">
    <name type="scientific">Paenibacillus agaridevorans</name>
    <dbReference type="NCBI Taxonomy" id="171404"/>
    <lineage>
        <taxon>Bacteria</taxon>
        <taxon>Bacillati</taxon>
        <taxon>Bacillota</taxon>
        <taxon>Bacilli</taxon>
        <taxon>Bacillales</taxon>
        <taxon>Paenibacillaceae</taxon>
        <taxon>Paenibacillus</taxon>
    </lineage>
</organism>
<name>A0A2R5ENI6_9BACL</name>
<feature type="coiled-coil region" evidence="1">
    <location>
        <begin position="273"/>
        <end position="317"/>
    </location>
</feature>
<dbReference type="InterPro" id="IPR043128">
    <property type="entry name" value="Rev_trsase/Diguanyl_cyclase"/>
</dbReference>
<evidence type="ECO:0000313" key="5">
    <source>
        <dbReference type="Proteomes" id="UP000245202"/>
    </source>
</evidence>
<proteinExistence type="predicted"/>
<dbReference type="InterPro" id="IPR035965">
    <property type="entry name" value="PAS-like_dom_sf"/>
</dbReference>
<keyword evidence="2" id="KW-1133">Transmembrane helix</keyword>
<feature type="transmembrane region" description="Helical" evidence="2">
    <location>
        <begin position="132"/>
        <end position="151"/>
    </location>
</feature>
<dbReference type="Proteomes" id="UP000245202">
    <property type="component" value="Unassembled WGS sequence"/>
</dbReference>
<keyword evidence="1" id="KW-0175">Coiled coil</keyword>
<dbReference type="SUPFAM" id="SSF55785">
    <property type="entry name" value="PYP-like sensor domain (PAS domain)"/>
    <property type="match status" value="1"/>
</dbReference>
<feature type="transmembrane region" description="Helical" evidence="2">
    <location>
        <begin position="25"/>
        <end position="44"/>
    </location>
</feature>
<dbReference type="PANTHER" id="PTHR45138">
    <property type="entry name" value="REGULATORY COMPONENTS OF SENSORY TRANSDUCTION SYSTEM"/>
    <property type="match status" value="1"/>
</dbReference>
<dbReference type="SUPFAM" id="SSF55073">
    <property type="entry name" value="Nucleotide cyclase"/>
    <property type="match status" value="1"/>
</dbReference>
<evidence type="ECO:0000256" key="1">
    <source>
        <dbReference type="SAM" id="Coils"/>
    </source>
</evidence>
<dbReference type="InterPro" id="IPR050469">
    <property type="entry name" value="Diguanylate_Cyclase"/>
</dbReference>
<dbReference type="FunFam" id="3.30.70.270:FF:000001">
    <property type="entry name" value="Diguanylate cyclase domain protein"/>
    <property type="match status" value="1"/>
</dbReference>
<dbReference type="CDD" id="cd01949">
    <property type="entry name" value="GGDEF"/>
    <property type="match status" value="1"/>
</dbReference>
<dbReference type="PROSITE" id="PS50887">
    <property type="entry name" value="GGDEF"/>
    <property type="match status" value="1"/>
</dbReference>
<keyword evidence="5" id="KW-1185">Reference proteome</keyword>
<feature type="transmembrane region" description="Helical" evidence="2">
    <location>
        <begin position="64"/>
        <end position="85"/>
    </location>
</feature>
<dbReference type="Pfam" id="PF00990">
    <property type="entry name" value="GGDEF"/>
    <property type="match status" value="1"/>
</dbReference>
<dbReference type="InterPro" id="IPR031621">
    <property type="entry name" value="HisKA_7TM"/>
</dbReference>
<dbReference type="Pfam" id="PF16927">
    <property type="entry name" value="HisKA_7TM"/>
    <property type="match status" value="1"/>
</dbReference>
<dbReference type="GO" id="GO:0043709">
    <property type="term" value="P:cell adhesion involved in single-species biofilm formation"/>
    <property type="evidence" value="ECO:0007669"/>
    <property type="project" value="TreeGrafter"/>
</dbReference>
<accession>A0A2R5ENI6</accession>
<keyword evidence="2" id="KW-0472">Membrane</keyword>
<evidence type="ECO:0000256" key="2">
    <source>
        <dbReference type="SAM" id="Phobius"/>
    </source>
</evidence>
<dbReference type="PANTHER" id="PTHR45138:SF9">
    <property type="entry name" value="DIGUANYLATE CYCLASE DGCM-RELATED"/>
    <property type="match status" value="1"/>
</dbReference>
<comment type="caution">
    <text evidence="4">The sequence shown here is derived from an EMBL/GenBank/DDBJ whole genome shotgun (WGS) entry which is preliminary data.</text>
</comment>
<evidence type="ECO:0000259" key="3">
    <source>
        <dbReference type="PROSITE" id="PS50887"/>
    </source>
</evidence>
<dbReference type="Gene3D" id="3.30.70.270">
    <property type="match status" value="1"/>
</dbReference>
<dbReference type="Gene3D" id="3.30.450.20">
    <property type="entry name" value="PAS domain"/>
    <property type="match status" value="1"/>
</dbReference>
<feature type="transmembrane region" description="Helical" evidence="2">
    <location>
        <begin position="105"/>
        <end position="126"/>
    </location>
</feature>
<dbReference type="InterPro" id="IPR029787">
    <property type="entry name" value="Nucleotide_cyclase"/>
</dbReference>